<dbReference type="Proteomes" id="UP000030742">
    <property type="component" value="Unassembled WGS sequence"/>
</dbReference>
<organism evidence="1 2">
    <name type="scientific">Dendroctonus ponderosae</name>
    <name type="common">Mountain pine beetle</name>
    <dbReference type="NCBI Taxonomy" id="77166"/>
    <lineage>
        <taxon>Eukaryota</taxon>
        <taxon>Metazoa</taxon>
        <taxon>Ecdysozoa</taxon>
        <taxon>Arthropoda</taxon>
        <taxon>Hexapoda</taxon>
        <taxon>Insecta</taxon>
        <taxon>Pterygota</taxon>
        <taxon>Neoptera</taxon>
        <taxon>Endopterygota</taxon>
        <taxon>Coleoptera</taxon>
        <taxon>Polyphaga</taxon>
        <taxon>Cucujiformia</taxon>
        <taxon>Curculionidae</taxon>
        <taxon>Scolytinae</taxon>
        <taxon>Dendroctonus</taxon>
    </lineage>
</organism>
<dbReference type="AlphaFoldDB" id="U4UY95"/>
<proteinExistence type="predicted"/>
<dbReference type="EMBL" id="KB632419">
    <property type="protein sequence ID" value="ERL95305.1"/>
    <property type="molecule type" value="Genomic_DNA"/>
</dbReference>
<reference evidence="1 2" key="1">
    <citation type="journal article" date="2013" name="Genome Biol.">
        <title>Draft genome of the mountain pine beetle, Dendroctonus ponderosae Hopkins, a major forest pest.</title>
        <authorList>
            <person name="Keeling C.I."/>
            <person name="Yuen M.M."/>
            <person name="Liao N.Y."/>
            <person name="Docking T.R."/>
            <person name="Chan S.K."/>
            <person name="Taylor G.A."/>
            <person name="Palmquist D.L."/>
            <person name="Jackman S.D."/>
            <person name="Nguyen A."/>
            <person name="Li M."/>
            <person name="Henderson H."/>
            <person name="Janes J.K."/>
            <person name="Zhao Y."/>
            <person name="Pandoh P."/>
            <person name="Moore R."/>
            <person name="Sperling F.A."/>
            <person name="Huber D.P."/>
            <person name="Birol I."/>
            <person name="Jones S.J."/>
            <person name="Bohlmann J."/>
        </authorList>
    </citation>
    <scope>NUCLEOTIDE SEQUENCE</scope>
</reference>
<gene>
    <name evidence="1" type="ORF">D910_12571</name>
</gene>
<evidence type="ECO:0000313" key="2">
    <source>
        <dbReference type="Proteomes" id="UP000030742"/>
    </source>
</evidence>
<evidence type="ECO:0000313" key="1">
    <source>
        <dbReference type="EMBL" id="ERL95305.1"/>
    </source>
</evidence>
<sequence>MEILSRKRTNWFHRFAERRQRATHALANGAHRADKLVRVVSVRTKKDILSRAITKVYPLPIDNE</sequence>
<protein>
    <submittedName>
        <fullName evidence="1">Uncharacterized protein</fullName>
    </submittedName>
</protein>
<name>U4UY95_DENPD</name>
<accession>U4UY95</accession>